<feature type="domain" description="Aminoglycoside phosphotransferase" evidence="1">
    <location>
        <begin position="59"/>
        <end position="302"/>
    </location>
</feature>
<keyword evidence="2" id="KW-0808">Transferase</keyword>
<dbReference type="GO" id="GO:0016740">
    <property type="term" value="F:transferase activity"/>
    <property type="evidence" value="ECO:0007669"/>
    <property type="project" value="UniProtKB-KW"/>
</dbReference>
<gene>
    <name evidence="2" type="ORF">PITC_069420</name>
</gene>
<dbReference type="OrthoDB" id="5412996at2759"/>
<sequence length="447" mass="52056">MRTRMCFDDVAWEQSEAIQDAWVHELFREETLMAIGRFILKHRRGVPIELCDPKAGAFNVSFRMKFEDGGSAIIRFPKPGATMFPEEKVRNEVDIIRYIHQHTTIPVPFILHWGTKDENPLGLGPFIIMEYIDHVMDLSDVLNTPGFAIKDRPILDPNIDIAKLELLYGQFADILLQLSTLQLPMIGSLAQIDDFTWEVAQRPLSYSANELHHPTLIHWQIFTSSTHQQNDAVDSADDCRRRYIARLLFCKLAKEGRFTTSSTNLGPFNVWCDDLRPSNVLINENLQIVGVVDWEFTYAAPMEFSHAPPWWLLLEQPEYWPDGLEAWTNIFESRLQTFLKVLREREEMAIERGRLKDGQRLSGPMQRSWESGDFWVTYAARKSFAFDAVFWKKLDARFFGPRSSTEDERWKERLELLTEDEKANMEKIVEKKLDKTRIGVLAWEPDE</sequence>
<dbReference type="Gene3D" id="3.30.200.20">
    <property type="entry name" value="Phosphorylase Kinase, domain 1"/>
    <property type="match status" value="1"/>
</dbReference>
<dbReference type="PANTHER" id="PTHR21310">
    <property type="entry name" value="AMINOGLYCOSIDE PHOSPHOTRANSFERASE-RELATED-RELATED"/>
    <property type="match status" value="1"/>
</dbReference>
<dbReference type="SUPFAM" id="SSF56112">
    <property type="entry name" value="Protein kinase-like (PK-like)"/>
    <property type="match status" value="1"/>
</dbReference>
<dbReference type="PANTHER" id="PTHR21310:SF37">
    <property type="entry name" value="AMINOGLYCOSIDE PHOSPHOTRANSFERASE DOMAIN-CONTAINING PROTEIN"/>
    <property type="match status" value="1"/>
</dbReference>
<dbReference type="InterPro" id="IPR011009">
    <property type="entry name" value="Kinase-like_dom_sf"/>
</dbReference>
<dbReference type="HOGENOM" id="CLU_028906_4_1_1"/>
<dbReference type="Proteomes" id="UP000030104">
    <property type="component" value="Unassembled WGS sequence"/>
</dbReference>
<dbReference type="OMA" id="EYINHET"/>
<keyword evidence="3" id="KW-1185">Reference proteome</keyword>
<dbReference type="STRING" id="40296.A0A0A2LCA0"/>
<dbReference type="AlphaFoldDB" id="A0A0A2LCA0"/>
<dbReference type="EMBL" id="JQGA01000138">
    <property type="protein sequence ID" value="KGO77564.1"/>
    <property type="molecule type" value="Genomic_DNA"/>
</dbReference>
<proteinExistence type="predicted"/>
<evidence type="ECO:0000313" key="3">
    <source>
        <dbReference type="Proteomes" id="UP000030104"/>
    </source>
</evidence>
<dbReference type="Pfam" id="PF01636">
    <property type="entry name" value="APH"/>
    <property type="match status" value="1"/>
</dbReference>
<evidence type="ECO:0000313" key="2">
    <source>
        <dbReference type="EMBL" id="KGO77564.1"/>
    </source>
</evidence>
<dbReference type="PhylomeDB" id="A0A0A2LCA0"/>
<reference evidence="2 3" key="1">
    <citation type="journal article" date="2015" name="Mol. Plant Microbe Interact.">
        <title>Genome, transcriptome, and functional analyses of Penicillium expansum provide new insights into secondary metabolism and pathogenicity.</title>
        <authorList>
            <person name="Ballester A.R."/>
            <person name="Marcet-Houben M."/>
            <person name="Levin E."/>
            <person name="Sela N."/>
            <person name="Selma-Lazaro C."/>
            <person name="Carmona L."/>
            <person name="Wisniewski M."/>
            <person name="Droby S."/>
            <person name="Gonzalez-Candelas L."/>
            <person name="Gabaldon T."/>
        </authorList>
    </citation>
    <scope>NUCLEOTIDE SEQUENCE [LARGE SCALE GENOMIC DNA]</scope>
    <source>
        <strain evidence="2 3">PHI-1</strain>
    </source>
</reference>
<name>A0A0A2LCA0_PENIT</name>
<organism evidence="2 3">
    <name type="scientific">Penicillium italicum</name>
    <name type="common">Blue mold</name>
    <dbReference type="NCBI Taxonomy" id="40296"/>
    <lineage>
        <taxon>Eukaryota</taxon>
        <taxon>Fungi</taxon>
        <taxon>Dikarya</taxon>
        <taxon>Ascomycota</taxon>
        <taxon>Pezizomycotina</taxon>
        <taxon>Eurotiomycetes</taxon>
        <taxon>Eurotiomycetidae</taxon>
        <taxon>Eurotiales</taxon>
        <taxon>Aspergillaceae</taxon>
        <taxon>Penicillium</taxon>
    </lineage>
</organism>
<protein>
    <submittedName>
        <fullName evidence="2">Aminoglycoside phosphotransferase</fullName>
    </submittedName>
</protein>
<evidence type="ECO:0000259" key="1">
    <source>
        <dbReference type="Pfam" id="PF01636"/>
    </source>
</evidence>
<dbReference type="InterPro" id="IPR051678">
    <property type="entry name" value="AGP_Transferase"/>
</dbReference>
<comment type="caution">
    <text evidence="2">The sequence shown here is derived from an EMBL/GenBank/DDBJ whole genome shotgun (WGS) entry which is preliminary data.</text>
</comment>
<dbReference type="InterPro" id="IPR002575">
    <property type="entry name" value="Aminoglycoside_PTrfase"/>
</dbReference>
<accession>A0A0A2LCA0</accession>